<dbReference type="SUPFAM" id="SSF50129">
    <property type="entry name" value="GroES-like"/>
    <property type="match status" value="1"/>
</dbReference>
<organism evidence="6 7">
    <name type="scientific">Shouchella miscanthi</name>
    <dbReference type="NCBI Taxonomy" id="2598861"/>
    <lineage>
        <taxon>Bacteria</taxon>
        <taxon>Bacillati</taxon>
        <taxon>Bacillota</taxon>
        <taxon>Bacilli</taxon>
        <taxon>Bacillales</taxon>
        <taxon>Bacillaceae</taxon>
        <taxon>Shouchella</taxon>
    </lineage>
</organism>
<keyword evidence="3" id="KW-0560">Oxidoreductase</keyword>
<dbReference type="PANTHER" id="PTHR43401:SF2">
    <property type="entry name" value="L-THREONINE 3-DEHYDROGENASE"/>
    <property type="match status" value="1"/>
</dbReference>
<sequence>MQAIQVQEPGKLSIVEMEKPQISSPNDVLVQVQCVGICGSDVHIYHGSNPFTVYPRVIGHEVSGVVAEIGEDVAFLQVGDRVSLEPIEYCGTCYACRKGQQNVCESLQVFGVHKDGGMSEFVKAHEQKWHKVNESISAEAAALIEPLTIGAQAAFRGGIQPGDTVFIMGAGPTGIACLLMAKEAGAYVMISDFNTVRLDYASSIGADAVFQPNKEDIEEAIYKETKGELANIVIDAVGTAGTFEQAVRLASVAGTVVTLGFNETPSHIPSLLLTKKELRVVGSRLQTNQFKGVVEKVNEGIISPDELISHRFHFRKVDEAFKKLEEHPEEVRKIVLTFNE</sequence>
<evidence type="ECO:0000256" key="3">
    <source>
        <dbReference type="ARBA" id="ARBA00023002"/>
    </source>
</evidence>
<comment type="cofactor">
    <cofactor evidence="4">
        <name>Zn(2+)</name>
        <dbReference type="ChEBI" id="CHEBI:29105"/>
    </cofactor>
</comment>
<keyword evidence="1 4" id="KW-0479">Metal-binding</keyword>
<evidence type="ECO:0000256" key="1">
    <source>
        <dbReference type="ARBA" id="ARBA00022723"/>
    </source>
</evidence>
<dbReference type="InterPro" id="IPR020843">
    <property type="entry name" value="ER"/>
</dbReference>
<dbReference type="Pfam" id="PF00107">
    <property type="entry name" value="ADH_zinc_N"/>
    <property type="match status" value="1"/>
</dbReference>
<dbReference type="Pfam" id="PF08240">
    <property type="entry name" value="ADH_N"/>
    <property type="match status" value="1"/>
</dbReference>
<dbReference type="PROSITE" id="PS00059">
    <property type="entry name" value="ADH_ZINC"/>
    <property type="match status" value="1"/>
</dbReference>
<dbReference type="InterPro" id="IPR002328">
    <property type="entry name" value="ADH_Zn_CS"/>
</dbReference>
<dbReference type="Proteomes" id="UP001341820">
    <property type="component" value="Unassembled WGS sequence"/>
</dbReference>
<dbReference type="InterPro" id="IPR013149">
    <property type="entry name" value="ADH-like_C"/>
</dbReference>
<dbReference type="SMART" id="SM00829">
    <property type="entry name" value="PKS_ER"/>
    <property type="match status" value="1"/>
</dbReference>
<dbReference type="Gene3D" id="3.90.180.10">
    <property type="entry name" value="Medium-chain alcohol dehydrogenases, catalytic domain"/>
    <property type="match status" value="1"/>
</dbReference>
<dbReference type="CDD" id="cd08261">
    <property type="entry name" value="Zn_ADH7"/>
    <property type="match status" value="1"/>
</dbReference>
<dbReference type="SUPFAM" id="SSF51735">
    <property type="entry name" value="NAD(P)-binding Rossmann-fold domains"/>
    <property type="match status" value="1"/>
</dbReference>
<accession>A0ABU6NN79</accession>
<dbReference type="Gene3D" id="3.40.50.720">
    <property type="entry name" value="NAD(P)-binding Rossmann-like Domain"/>
    <property type="match status" value="1"/>
</dbReference>
<dbReference type="InterPro" id="IPR013154">
    <property type="entry name" value="ADH-like_N"/>
</dbReference>
<evidence type="ECO:0000256" key="4">
    <source>
        <dbReference type="RuleBase" id="RU361277"/>
    </source>
</evidence>
<dbReference type="RefSeq" id="WP_144557712.1">
    <property type="nucleotide sequence ID" value="NZ_CP042163.1"/>
</dbReference>
<evidence type="ECO:0000259" key="5">
    <source>
        <dbReference type="SMART" id="SM00829"/>
    </source>
</evidence>
<dbReference type="EMBL" id="JAROAS010000022">
    <property type="protein sequence ID" value="MED4128700.1"/>
    <property type="molecule type" value="Genomic_DNA"/>
</dbReference>
<dbReference type="InterPro" id="IPR036291">
    <property type="entry name" value="NAD(P)-bd_dom_sf"/>
</dbReference>
<keyword evidence="2 4" id="KW-0862">Zinc</keyword>
<gene>
    <name evidence="6" type="ORF">P5F74_11195</name>
</gene>
<feature type="domain" description="Enoyl reductase (ER)" evidence="5">
    <location>
        <begin position="10"/>
        <end position="336"/>
    </location>
</feature>
<dbReference type="PANTHER" id="PTHR43401">
    <property type="entry name" value="L-THREONINE 3-DEHYDROGENASE"/>
    <property type="match status" value="1"/>
</dbReference>
<comment type="similarity">
    <text evidence="4">Belongs to the zinc-containing alcohol dehydrogenase family.</text>
</comment>
<keyword evidence="7" id="KW-1185">Reference proteome</keyword>
<proteinExistence type="inferred from homology"/>
<dbReference type="InterPro" id="IPR011032">
    <property type="entry name" value="GroES-like_sf"/>
</dbReference>
<name>A0ABU6NN79_9BACI</name>
<protein>
    <submittedName>
        <fullName evidence="6">Zinc-binding alcohol dehydrogenase family protein</fullName>
    </submittedName>
</protein>
<reference evidence="6 7" key="1">
    <citation type="submission" date="2023-03" db="EMBL/GenBank/DDBJ databases">
        <title>Bacillus Genome Sequencing.</title>
        <authorList>
            <person name="Dunlap C."/>
        </authorList>
    </citation>
    <scope>NUCLEOTIDE SEQUENCE [LARGE SCALE GENOMIC DNA]</scope>
    <source>
        <strain evidence="6 7">B-4107</strain>
    </source>
</reference>
<comment type="caution">
    <text evidence="6">The sequence shown here is derived from an EMBL/GenBank/DDBJ whole genome shotgun (WGS) entry which is preliminary data.</text>
</comment>
<evidence type="ECO:0000313" key="7">
    <source>
        <dbReference type="Proteomes" id="UP001341820"/>
    </source>
</evidence>
<evidence type="ECO:0000256" key="2">
    <source>
        <dbReference type="ARBA" id="ARBA00022833"/>
    </source>
</evidence>
<dbReference type="InterPro" id="IPR050129">
    <property type="entry name" value="Zn_alcohol_dh"/>
</dbReference>
<evidence type="ECO:0000313" key="6">
    <source>
        <dbReference type="EMBL" id="MED4128700.1"/>
    </source>
</evidence>